<comment type="caution">
    <text evidence="4">The sequence shown here is derived from an EMBL/GenBank/DDBJ whole genome shotgun (WGS) entry which is preliminary data.</text>
</comment>
<evidence type="ECO:0000259" key="3">
    <source>
        <dbReference type="Pfam" id="PF13505"/>
    </source>
</evidence>
<dbReference type="RefSeq" id="WP_034733374.1">
    <property type="nucleotide sequence ID" value="NZ_JPIN01000011.1"/>
</dbReference>
<dbReference type="Proteomes" id="UP000053718">
    <property type="component" value="Unassembled WGS sequence"/>
</dbReference>
<feature type="signal peptide" evidence="2">
    <location>
        <begin position="1"/>
        <end position="24"/>
    </location>
</feature>
<dbReference type="AlphaFoldDB" id="A0A094IQW7"/>
<dbReference type="InterPro" id="IPR027385">
    <property type="entry name" value="Beta-barrel_OMP"/>
</dbReference>
<accession>A0A094IQW7</accession>
<feature type="chain" id="PRO_5001898838" description="Outer membrane protein beta-barrel domain-containing protein" evidence="2">
    <location>
        <begin position="25"/>
        <end position="213"/>
    </location>
</feature>
<dbReference type="OrthoDB" id="6241169at2"/>
<dbReference type="STRING" id="1517416.IDAT_10435"/>
<gene>
    <name evidence="4" type="ORF">IDAT_10435</name>
</gene>
<keyword evidence="5" id="KW-1185">Reference proteome</keyword>
<evidence type="ECO:0000256" key="2">
    <source>
        <dbReference type="SAM" id="SignalP"/>
    </source>
</evidence>
<protein>
    <recommendedName>
        <fullName evidence="3">Outer membrane protein beta-barrel domain-containing protein</fullName>
    </recommendedName>
</protein>
<name>A0A094IQW7_9GAMM</name>
<organism evidence="4 5">
    <name type="scientific">Pseudidiomarina atlantica</name>
    <dbReference type="NCBI Taxonomy" id="1517416"/>
    <lineage>
        <taxon>Bacteria</taxon>
        <taxon>Pseudomonadati</taxon>
        <taxon>Pseudomonadota</taxon>
        <taxon>Gammaproteobacteria</taxon>
        <taxon>Alteromonadales</taxon>
        <taxon>Idiomarinaceae</taxon>
        <taxon>Pseudidiomarina</taxon>
    </lineage>
</organism>
<evidence type="ECO:0000256" key="1">
    <source>
        <dbReference type="ARBA" id="ARBA00022729"/>
    </source>
</evidence>
<dbReference type="SUPFAM" id="SSF56925">
    <property type="entry name" value="OMPA-like"/>
    <property type="match status" value="1"/>
</dbReference>
<dbReference type="eggNOG" id="COG3637">
    <property type="taxonomic scope" value="Bacteria"/>
</dbReference>
<keyword evidence="1 2" id="KW-0732">Signal</keyword>
<dbReference type="Gene3D" id="2.40.160.20">
    <property type="match status" value="1"/>
</dbReference>
<dbReference type="Pfam" id="PF13505">
    <property type="entry name" value="OMP_b-brl"/>
    <property type="match status" value="1"/>
</dbReference>
<dbReference type="EMBL" id="JPIN01000011">
    <property type="protein sequence ID" value="KFZ28239.1"/>
    <property type="molecule type" value="Genomic_DNA"/>
</dbReference>
<dbReference type="InterPro" id="IPR011250">
    <property type="entry name" value="OMP/PagP_B-barrel"/>
</dbReference>
<proteinExistence type="predicted"/>
<reference evidence="4 5" key="1">
    <citation type="submission" date="2014-06" db="EMBL/GenBank/DDBJ databases">
        <title>Draft genome sequence of Idiomarina sp. MCCC 1A10513.</title>
        <authorList>
            <person name="Du J."/>
            <person name="Lai Q."/>
            <person name="Shao Z."/>
        </authorList>
    </citation>
    <scope>NUCLEOTIDE SEQUENCE [LARGE SCALE GENOMIC DNA]</scope>
    <source>
        <strain evidence="4 5">MCCC 1A10513</strain>
    </source>
</reference>
<sequence>MNSVVKLTLPALTLLSTIPFTAQAQDQASQKPNFDYAELSYTKVDFDGEKVDGFMFELEKSFGDNWFSSFDYITASDEYSDRINGIMVDAEADLSLSFANVGYRFPTTDTTSMYVEAGFANIALDATVAAYGSVETIDESDSGWNVAVGVRSALTPAFQVDLKARHIDISDTTDREISIEGRYFINDKFSVSANYASFKDDLSYFGVGAAYHF</sequence>
<feature type="domain" description="Outer membrane protein beta-barrel" evidence="3">
    <location>
        <begin position="13"/>
        <end position="194"/>
    </location>
</feature>
<evidence type="ECO:0000313" key="5">
    <source>
        <dbReference type="Proteomes" id="UP000053718"/>
    </source>
</evidence>
<evidence type="ECO:0000313" key="4">
    <source>
        <dbReference type="EMBL" id="KFZ28239.1"/>
    </source>
</evidence>